<organism evidence="10 12">
    <name type="scientific">Synchytrium endobioticum</name>
    <dbReference type="NCBI Taxonomy" id="286115"/>
    <lineage>
        <taxon>Eukaryota</taxon>
        <taxon>Fungi</taxon>
        <taxon>Fungi incertae sedis</taxon>
        <taxon>Chytridiomycota</taxon>
        <taxon>Chytridiomycota incertae sedis</taxon>
        <taxon>Chytridiomycetes</taxon>
        <taxon>Synchytriales</taxon>
        <taxon>Synchytriaceae</taxon>
        <taxon>Synchytrium</taxon>
    </lineage>
</organism>
<dbReference type="PANTHER" id="PTHR12315:SF0">
    <property type="entry name" value="7SK SNRNA METHYLPHOSPHATE CAPPING ENZYME"/>
    <property type="match status" value="1"/>
</dbReference>
<evidence type="ECO:0000256" key="7">
    <source>
        <dbReference type="SAM" id="MobiDB-lite"/>
    </source>
</evidence>
<dbReference type="STRING" id="286115.A0A507D2I7"/>
<evidence type="ECO:0000256" key="6">
    <source>
        <dbReference type="RuleBase" id="RU367087"/>
    </source>
</evidence>
<name>A0A507D2I7_9FUNG</name>
<dbReference type="Proteomes" id="UP000320475">
    <property type="component" value="Unassembled WGS sequence"/>
</dbReference>
<dbReference type="GO" id="GO:0032259">
    <property type="term" value="P:methylation"/>
    <property type="evidence" value="ECO:0007669"/>
    <property type="project" value="UniProtKB-KW"/>
</dbReference>
<dbReference type="AlphaFoldDB" id="A0A507D2I7"/>
<evidence type="ECO:0000313" key="12">
    <source>
        <dbReference type="Proteomes" id="UP000320475"/>
    </source>
</evidence>
<dbReference type="InterPro" id="IPR029063">
    <property type="entry name" value="SAM-dependent_MTases_sf"/>
</dbReference>
<keyword evidence="4 5" id="KW-0949">S-adenosyl-L-methionine</keyword>
<keyword evidence="3 6" id="KW-0808">Transferase</keyword>
<evidence type="ECO:0000256" key="5">
    <source>
        <dbReference type="PROSITE-ProRule" id="PRU00848"/>
    </source>
</evidence>
<dbReference type="CDD" id="cd02440">
    <property type="entry name" value="AdoMet_MTases"/>
    <property type="match status" value="1"/>
</dbReference>
<proteinExistence type="inferred from homology"/>
<feature type="domain" description="Bin3-type SAM" evidence="8">
    <location>
        <begin position="101"/>
        <end position="357"/>
    </location>
</feature>
<dbReference type="GO" id="GO:0017069">
    <property type="term" value="F:snRNA binding"/>
    <property type="evidence" value="ECO:0007669"/>
    <property type="project" value="TreeGrafter"/>
</dbReference>
<reference evidence="11 12" key="1">
    <citation type="journal article" date="2019" name="Sci. Rep.">
        <title>Comparative genomics of chytrid fungi reveal insights into the obligate biotrophic and pathogenic lifestyle of Synchytrium endobioticum.</title>
        <authorList>
            <person name="van de Vossenberg B.T.L.H."/>
            <person name="Warris S."/>
            <person name="Nguyen H.D.T."/>
            <person name="van Gent-Pelzer M.P.E."/>
            <person name="Joly D.L."/>
            <person name="van de Geest H.C."/>
            <person name="Bonants P.J.M."/>
            <person name="Smith D.S."/>
            <person name="Levesque C.A."/>
            <person name="van der Lee T.A.J."/>
        </authorList>
    </citation>
    <scope>NUCLEOTIDE SEQUENCE [LARGE SCALE GENOMIC DNA]</scope>
    <source>
        <strain evidence="10 12">LEV6574</strain>
        <strain evidence="9 11">MB42</strain>
    </source>
</reference>
<dbReference type="InterPro" id="IPR024160">
    <property type="entry name" value="BIN3_SAM-bd_dom"/>
</dbReference>
<dbReference type="EMBL" id="QEAN01000162">
    <property type="protein sequence ID" value="TPX44976.1"/>
    <property type="molecule type" value="Genomic_DNA"/>
</dbReference>
<dbReference type="Gene3D" id="3.40.50.150">
    <property type="entry name" value="Vaccinia Virus protein VP39"/>
    <property type="match status" value="1"/>
</dbReference>
<dbReference type="SUPFAM" id="SSF53335">
    <property type="entry name" value="S-adenosyl-L-methionine-dependent methyltransferases"/>
    <property type="match status" value="1"/>
</dbReference>
<keyword evidence="2 6" id="KW-0489">Methyltransferase</keyword>
<dbReference type="EC" id="2.1.1.-" evidence="6"/>
<dbReference type="GO" id="GO:0040031">
    <property type="term" value="P:snRNA modification"/>
    <property type="evidence" value="ECO:0007669"/>
    <property type="project" value="TreeGrafter"/>
</dbReference>
<dbReference type="EMBL" id="QEAM01000133">
    <property type="protein sequence ID" value="TPX45683.1"/>
    <property type="molecule type" value="Genomic_DNA"/>
</dbReference>
<evidence type="ECO:0000256" key="4">
    <source>
        <dbReference type="ARBA" id="ARBA00022691"/>
    </source>
</evidence>
<evidence type="ECO:0000259" key="8">
    <source>
        <dbReference type="PROSITE" id="PS51515"/>
    </source>
</evidence>
<keyword evidence="11" id="KW-1185">Reference proteome</keyword>
<dbReference type="VEuPathDB" id="FungiDB:SeMB42_g04155"/>
<dbReference type="InterPro" id="IPR010675">
    <property type="entry name" value="Bin3_C"/>
</dbReference>
<dbReference type="GO" id="GO:0008171">
    <property type="term" value="F:O-methyltransferase activity"/>
    <property type="evidence" value="ECO:0007669"/>
    <property type="project" value="UniProtKB-UniRule"/>
</dbReference>
<evidence type="ECO:0000256" key="1">
    <source>
        <dbReference type="ARBA" id="ARBA00008361"/>
    </source>
</evidence>
<dbReference type="GO" id="GO:0008173">
    <property type="term" value="F:RNA methyltransferase activity"/>
    <property type="evidence" value="ECO:0007669"/>
    <property type="project" value="UniProtKB-UniRule"/>
</dbReference>
<evidence type="ECO:0000256" key="3">
    <source>
        <dbReference type="ARBA" id="ARBA00022679"/>
    </source>
</evidence>
<protein>
    <recommendedName>
        <fullName evidence="6">RNA methyltransferase</fullName>
        <ecNumber evidence="6">2.1.1.-</ecNumber>
    </recommendedName>
</protein>
<gene>
    <name evidence="10" type="ORF">SeLEV6574_g03730</name>
    <name evidence="9" type="ORF">SeMB42_g04155</name>
</gene>
<dbReference type="PANTHER" id="PTHR12315">
    <property type="entry name" value="BICOID-INTERACTING PROTEIN RELATED"/>
    <property type="match status" value="1"/>
</dbReference>
<feature type="region of interest" description="Disordered" evidence="7">
    <location>
        <begin position="1"/>
        <end position="34"/>
    </location>
</feature>
<sequence length="357" mass="39691">MNPYLAHLSSAPKRSSKFDRPHKRFGTRPTPYLVSTSTAHGIEPDEGSAPIADDVITTPIPSKSETRLHQPHPSTNPVLPRNAYGNYHKYYASRNPAMLYDPRLSLLTPSWFENKRVLDIGCNSGHVTIMLACLFGPRDIQGVDIDIALIRAANEGVRYRASVGKNVGRNLKRKIPASVCSGTYDLDYFPLSAPAMLGLAPVDCNHGSKCSDATGVDHFPDNIHFRASDWLVEPPSAHQYDCILALSLTKWIHLHHGDEGLLALFTKVYSALSPNGRFILEPQPFDVYREGNLSSAMKENLKTIIMKPERFSDVLVKEIGFRKCSELVSACNETCSKDAGDGATRHEFRRPIYVFVK</sequence>
<dbReference type="InterPro" id="IPR039772">
    <property type="entry name" value="Bin3-like"/>
</dbReference>
<comment type="caution">
    <text evidence="10">The sequence shown here is derived from an EMBL/GenBank/DDBJ whole genome shotgun (WGS) entry which is preliminary data.</text>
</comment>
<evidence type="ECO:0000313" key="11">
    <source>
        <dbReference type="Proteomes" id="UP000317494"/>
    </source>
</evidence>
<dbReference type="Proteomes" id="UP000317494">
    <property type="component" value="Unassembled WGS sequence"/>
</dbReference>
<comment type="similarity">
    <text evidence="1 6">Belongs to the methyltransferase superfamily.</text>
</comment>
<evidence type="ECO:0000313" key="9">
    <source>
        <dbReference type="EMBL" id="TPX44976.1"/>
    </source>
</evidence>
<dbReference type="PROSITE" id="PS51515">
    <property type="entry name" value="BIN3_SAM"/>
    <property type="match status" value="1"/>
</dbReference>
<accession>A0A507D2I7</accession>
<dbReference type="Pfam" id="PF06859">
    <property type="entry name" value="Bin3"/>
    <property type="match status" value="1"/>
</dbReference>
<evidence type="ECO:0000256" key="2">
    <source>
        <dbReference type="ARBA" id="ARBA00022603"/>
    </source>
</evidence>
<dbReference type="OrthoDB" id="540004at2759"/>
<evidence type="ECO:0000313" key="10">
    <source>
        <dbReference type="EMBL" id="TPX45683.1"/>
    </source>
</evidence>